<name>A0A4Z1IE77_9HELO</name>
<sequence>MDQKLLELTKTCFFVQDQLVESLDKIPSSTATLVQCNCDNPDSIVMKALDNLQDVFNDGMNELEDRVGEAKTSTNRAIIEADVNQREELARILLKEIETYEIQVIDLKYYIVIKVMEWEREKRRGRSYAMEPTQNQSTQTEIEMESLLDENGCRFPMSHVEVSGNVDLAKTDIEAADREGIKLLSDDDHSDWFEEGPRATPEKGGDVDSVLDEEDPSATSPEKGDDVVRIHNKSTKSLTNILSNKGYIDD</sequence>
<reference evidence="2 3" key="1">
    <citation type="submission" date="2017-12" db="EMBL/GenBank/DDBJ databases">
        <title>Comparative genomics of Botrytis spp.</title>
        <authorList>
            <person name="Valero-Jimenez C.A."/>
            <person name="Tapia P."/>
            <person name="Veloso J."/>
            <person name="Silva-Moreno E."/>
            <person name="Staats M."/>
            <person name="Valdes J.H."/>
            <person name="Van Kan J.A.L."/>
        </authorList>
    </citation>
    <scope>NUCLEOTIDE SEQUENCE [LARGE SCALE GENOMIC DNA]</scope>
    <source>
        <strain evidence="2 3">Be9601</strain>
    </source>
</reference>
<protein>
    <submittedName>
        <fullName evidence="2">Uncharacterized protein</fullName>
    </submittedName>
</protein>
<dbReference type="Proteomes" id="UP000297229">
    <property type="component" value="Unassembled WGS sequence"/>
</dbReference>
<evidence type="ECO:0000256" key="1">
    <source>
        <dbReference type="SAM" id="MobiDB-lite"/>
    </source>
</evidence>
<dbReference type="EMBL" id="PQXM01001229">
    <property type="protein sequence ID" value="TGO59706.1"/>
    <property type="molecule type" value="Genomic_DNA"/>
</dbReference>
<gene>
    <name evidence="2" type="ORF">BELL_1231g00010</name>
</gene>
<proteinExistence type="predicted"/>
<feature type="region of interest" description="Disordered" evidence="1">
    <location>
        <begin position="186"/>
        <end position="231"/>
    </location>
</feature>
<comment type="caution">
    <text evidence="2">The sequence shown here is derived from an EMBL/GenBank/DDBJ whole genome shotgun (WGS) entry which is preliminary data.</text>
</comment>
<organism evidence="2 3">
    <name type="scientific">Botrytis elliptica</name>
    <dbReference type="NCBI Taxonomy" id="278938"/>
    <lineage>
        <taxon>Eukaryota</taxon>
        <taxon>Fungi</taxon>
        <taxon>Dikarya</taxon>
        <taxon>Ascomycota</taxon>
        <taxon>Pezizomycotina</taxon>
        <taxon>Leotiomycetes</taxon>
        <taxon>Helotiales</taxon>
        <taxon>Sclerotiniaceae</taxon>
        <taxon>Botrytis</taxon>
    </lineage>
</organism>
<keyword evidence="3" id="KW-1185">Reference proteome</keyword>
<evidence type="ECO:0000313" key="2">
    <source>
        <dbReference type="EMBL" id="TGO59706.1"/>
    </source>
</evidence>
<dbReference type="AlphaFoldDB" id="A0A4Z1IE77"/>
<evidence type="ECO:0000313" key="3">
    <source>
        <dbReference type="Proteomes" id="UP000297229"/>
    </source>
</evidence>
<accession>A0A4Z1IE77</accession>
<feature type="compositionally biased region" description="Basic and acidic residues" evidence="1">
    <location>
        <begin position="186"/>
        <end position="206"/>
    </location>
</feature>